<comment type="caution">
    <text evidence="3">The sequence shown here is derived from an EMBL/GenBank/DDBJ whole genome shotgun (WGS) entry which is preliminary data.</text>
</comment>
<feature type="region of interest" description="Disordered" evidence="1">
    <location>
        <begin position="34"/>
        <end position="62"/>
    </location>
</feature>
<keyword evidence="2" id="KW-0732">Signal</keyword>
<feature type="compositionally biased region" description="Basic residues" evidence="1">
    <location>
        <begin position="46"/>
        <end position="59"/>
    </location>
</feature>
<dbReference type="GeneID" id="73468030"/>
<proteinExistence type="predicted"/>
<dbReference type="RefSeq" id="XP_049265405.1">
    <property type="nucleotide sequence ID" value="XM_049404861.1"/>
</dbReference>
<evidence type="ECO:0000313" key="4">
    <source>
        <dbReference type="Proteomes" id="UP000694255"/>
    </source>
</evidence>
<dbReference type="AlphaFoldDB" id="A0A8J5QNX3"/>
<reference evidence="3 4" key="1">
    <citation type="journal article" date="2021" name="DNA Res.">
        <title>Genome analysis of Candida subhashii reveals its hybrid nature and dual mitochondrial genome conformations.</title>
        <authorList>
            <person name="Mixao V."/>
            <person name="Hegedusova E."/>
            <person name="Saus E."/>
            <person name="Pryszcz L.P."/>
            <person name="Cillingova A."/>
            <person name="Nosek J."/>
            <person name="Gabaldon T."/>
        </authorList>
    </citation>
    <scope>NUCLEOTIDE SEQUENCE [LARGE SCALE GENOMIC DNA]</scope>
    <source>
        <strain evidence="3 4">CBS 10753</strain>
    </source>
</reference>
<name>A0A8J5QNX3_9ASCO</name>
<evidence type="ECO:0000256" key="2">
    <source>
        <dbReference type="SAM" id="SignalP"/>
    </source>
</evidence>
<feature type="compositionally biased region" description="Low complexity" evidence="1">
    <location>
        <begin position="88"/>
        <end position="117"/>
    </location>
</feature>
<dbReference type="Proteomes" id="UP000694255">
    <property type="component" value="Unassembled WGS sequence"/>
</dbReference>
<feature type="chain" id="PRO_5035156866" evidence="2">
    <location>
        <begin position="20"/>
        <end position="224"/>
    </location>
</feature>
<dbReference type="EMBL" id="JAGSYN010000051">
    <property type="protein sequence ID" value="KAG7665173.1"/>
    <property type="molecule type" value="Genomic_DNA"/>
</dbReference>
<sequence>MQPSFIFIFLVSFTGLILSNPIIIVDNKKSVSPLHAKQRSQEKQHTQLKKKPKQKRKTKKPDIVYFELVDGQFLEKRKGGGSRGGGFSSSSSSSSSGKSGSSSSGSSSTGSKTGNSGVITSSTWRCGTVNGRQTCGYGNYYAPSAAAAAAGYGTARYHGIRNGTSTNDEESSSSLASGIVSTATQQASSSSSSVISSVSSKAGGVGIFIPSYGSLIVMSALAII</sequence>
<evidence type="ECO:0000313" key="3">
    <source>
        <dbReference type="EMBL" id="KAG7665173.1"/>
    </source>
</evidence>
<gene>
    <name evidence="3" type="ORF">J8A68_001229</name>
</gene>
<feature type="signal peptide" evidence="2">
    <location>
        <begin position="1"/>
        <end position="19"/>
    </location>
</feature>
<feature type="region of interest" description="Disordered" evidence="1">
    <location>
        <begin position="76"/>
        <end position="123"/>
    </location>
</feature>
<organism evidence="3 4">
    <name type="scientific">[Candida] subhashii</name>
    <dbReference type="NCBI Taxonomy" id="561895"/>
    <lineage>
        <taxon>Eukaryota</taxon>
        <taxon>Fungi</taxon>
        <taxon>Dikarya</taxon>
        <taxon>Ascomycota</taxon>
        <taxon>Saccharomycotina</taxon>
        <taxon>Pichiomycetes</taxon>
        <taxon>Debaryomycetaceae</taxon>
        <taxon>Spathaspora</taxon>
    </lineage>
</organism>
<protein>
    <submittedName>
        <fullName evidence="3">Uncharacterized protein</fullName>
    </submittedName>
</protein>
<evidence type="ECO:0000256" key="1">
    <source>
        <dbReference type="SAM" id="MobiDB-lite"/>
    </source>
</evidence>
<keyword evidence="4" id="KW-1185">Reference proteome</keyword>
<accession>A0A8J5QNX3</accession>